<dbReference type="PANTHER" id="PTHR15131">
    <property type="entry name" value="SMALL NUCLEAR RNA ACTIVATING COMPLEX, POLYPEPTIDE 1"/>
    <property type="match status" value="1"/>
</dbReference>
<protein>
    <submittedName>
        <fullName evidence="2">Uncharacterized protein</fullName>
    </submittedName>
</protein>
<keyword evidence="3" id="KW-1185">Reference proteome</keyword>
<organism evidence="2 3">
    <name type="scientific">Lithospermum erythrorhizon</name>
    <name type="common">Purple gromwell</name>
    <name type="synonym">Lithospermum officinale var. erythrorhizon</name>
    <dbReference type="NCBI Taxonomy" id="34254"/>
    <lineage>
        <taxon>Eukaryota</taxon>
        <taxon>Viridiplantae</taxon>
        <taxon>Streptophyta</taxon>
        <taxon>Embryophyta</taxon>
        <taxon>Tracheophyta</taxon>
        <taxon>Spermatophyta</taxon>
        <taxon>Magnoliopsida</taxon>
        <taxon>eudicotyledons</taxon>
        <taxon>Gunneridae</taxon>
        <taxon>Pentapetalae</taxon>
        <taxon>asterids</taxon>
        <taxon>lamiids</taxon>
        <taxon>Boraginales</taxon>
        <taxon>Boraginaceae</taxon>
        <taxon>Boraginoideae</taxon>
        <taxon>Lithospermeae</taxon>
        <taxon>Lithospermum</taxon>
    </lineage>
</organism>
<evidence type="ECO:0000256" key="1">
    <source>
        <dbReference type="SAM" id="MobiDB-lite"/>
    </source>
</evidence>
<dbReference type="Pfam" id="PF09808">
    <property type="entry name" value="SNAPC1"/>
    <property type="match status" value="1"/>
</dbReference>
<dbReference type="GO" id="GO:0042795">
    <property type="term" value="P:snRNA transcription by RNA polymerase II"/>
    <property type="evidence" value="ECO:0007669"/>
    <property type="project" value="TreeGrafter"/>
</dbReference>
<dbReference type="InterPro" id="IPR019188">
    <property type="entry name" value="SNAPC1"/>
</dbReference>
<evidence type="ECO:0000313" key="2">
    <source>
        <dbReference type="EMBL" id="GAA0176546.1"/>
    </source>
</evidence>
<dbReference type="PANTHER" id="PTHR15131:SF3">
    <property type="entry name" value="SNRNA-ACTIVATING PROTEIN COMPLEX SUBUNIT 1"/>
    <property type="match status" value="1"/>
</dbReference>
<dbReference type="Proteomes" id="UP001454036">
    <property type="component" value="Unassembled WGS sequence"/>
</dbReference>
<evidence type="ECO:0000313" key="3">
    <source>
        <dbReference type="Proteomes" id="UP001454036"/>
    </source>
</evidence>
<feature type="region of interest" description="Disordered" evidence="1">
    <location>
        <begin position="269"/>
        <end position="298"/>
    </location>
</feature>
<dbReference type="AlphaFoldDB" id="A0AAV3RLC2"/>
<dbReference type="GO" id="GO:0019185">
    <property type="term" value="C:snRNA-activating protein complex"/>
    <property type="evidence" value="ECO:0007669"/>
    <property type="project" value="TreeGrafter"/>
</dbReference>
<proteinExistence type="predicted"/>
<reference evidence="2 3" key="1">
    <citation type="submission" date="2024-01" db="EMBL/GenBank/DDBJ databases">
        <title>The complete chloroplast genome sequence of Lithospermum erythrorhizon: insights into the phylogenetic relationship among Boraginaceae species and the maternal lineages of purple gromwells.</title>
        <authorList>
            <person name="Okada T."/>
            <person name="Watanabe K."/>
        </authorList>
    </citation>
    <scope>NUCLEOTIDE SEQUENCE [LARGE SCALE GENOMIC DNA]</scope>
</reference>
<sequence>MDLSSFMLDIDDLMKEFVEGTSTTLKEMKNIWRLKKFTYIFEASPSTNQGYFMQSLYAHSIGYLISASSLSHRLGGLYCLYCLYETQPFKPPFKIYLSLEELKRVRQLVTEAKQNGIGVVSSLVRSMLDRNLFLFGFVDLNQGSVTDRINELANIQNARIQVAYKKLMSNTKLEQFIHMDMGSELDVKLIKKQSTDYAAAKKLAMTEARELVDVENIKHIAEDKRLIGDFVEKTAEDWNAQKEMFYQRTGLSDTLMNNKSLQLEREQVSKKQKVNDDNSNVEDFDNGVGTENSEEHISDDQFGKELEDALLALPLENDI</sequence>
<dbReference type="EMBL" id="BAABME010010191">
    <property type="protein sequence ID" value="GAA0176546.1"/>
    <property type="molecule type" value="Genomic_DNA"/>
</dbReference>
<comment type="caution">
    <text evidence="2">The sequence shown here is derived from an EMBL/GenBank/DDBJ whole genome shotgun (WGS) entry which is preliminary data.</text>
</comment>
<name>A0AAV3RLC2_LITER</name>
<gene>
    <name evidence="2" type="ORF">LIER_29519</name>
</gene>
<dbReference type="GO" id="GO:0043565">
    <property type="term" value="F:sequence-specific DNA binding"/>
    <property type="evidence" value="ECO:0007669"/>
    <property type="project" value="TreeGrafter"/>
</dbReference>
<accession>A0AAV3RLC2</accession>
<dbReference type="GO" id="GO:0042796">
    <property type="term" value="P:snRNA transcription by RNA polymerase III"/>
    <property type="evidence" value="ECO:0007669"/>
    <property type="project" value="TreeGrafter"/>
</dbReference>